<reference evidence="1 2" key="1">
    <citation type="submission" date="2024-06" db="EMBL/GenBank/DDBJ databases">
        <authorList>
            <person name="Pan Q."/>
            <person name="Wen M."/>
            <person name="Jouanno E."/>
            <person name="Zahm M."/>
            <person name="Klopp C."/>
            <person name="Cabau C."/>
            <person name="Louis A."/>
            <person name="Berthelot C."/>
            <person name="Parey E."/>
            <person name="Roest Crollius H."/>
            <person name="Montfort J."/>
            <person name="Robinson-Rechavi M."/>
            <person name="Bouchez O."/>
            <person name="Lampietro C."/>
            <person name="Lopez Roques C."/>
            <person name="Donnadieu C."/>
            <person name="Postlethwait J."/>
            <person name="Bobe J."/>
            <person name="Verreycken H."/>
            <person name="Guiguen Y."/>
        </authorList>
    </citation>
    <scope>NUCLEOTIDE SEQUENCE [LARGE SCALE GENOMIC DNA]</scope>
    <source>
        <strain evidence="1">Up_M1</strain>
        <tissue evidence="1">Testis</tissue>
    </source>
</reference>
<organism evidence="1 2">
    <name type="scientific">Umbra pygmaea</name>
    <name type="common">Eastern mudminnow</name>
    <dbReference type="NCBI Taxonomy" id="75934"/>
    <lineage>
        <taxon>Eukaryota</taxon>
        <taxon>Metazoa</taxon>
        <taxon>Chordata</taxon>
        <taxon>Craniata</taxon>
        <taxon>Vertebrata</taxon>
        <taxon>Euteleostomi</taxon>
        <taxon>Actinopterygii</taxon>
        <taxon>Neopterygii</taxon>
        <taxon>Teleostei</taxon>
        <taxon>Protacanthopterygii</taxon>
        <taxon>Esociformes</taxon>
        <taxon>Umbridae</taxon>
        <taxon>Umbra</taxon>
    </lineage>
</organism>
<sequence length="82" mass="9429">STTTSLVLPAQNYISHNPDSINQIHHTCSLHPVFKTHITPCLFARYLLQLPWSCLLRTTFPITRTQSTKFTTPAHSILYLRH</sequence>
<proteinExistence type="predicted"/>
<feature type="non-terminal residue" evidence="1">
    <location>
        <position position="1"/>
    </location>
</feature>
<keyword evidence="2" id="KW-1185">Reference proteome</keyword>
<feature type="non-terminal residue" evidence="1">
    <location>
        <position position="82"/>
    </location>
</feature>
<accession>A0ABD0XI83</accession>
<dbReference type="EMBL" id="JAGEUA010000002">
    <property type="protein sequence ID" value="KAL1007442.1"/>
    <property type="molecule type" value="Genomic_DNA"/>
</dbReference>
<evidence type="ECO:0000313" key="1">
    <source>
        <dbReference type="EMBL" id="KAL1007442.1"/>
    </source>
</evidence>
<comment type="caution">
    <text evidence="1">The sequence shown here is derived from an EMBL/GenBank/DDBJ whole genome shotgun (WGS) entry which is preliminary data.</text>
</comment>
<evidence type="ECO:0000313" key="2">
    <source>
        <dbReference type="Proteomes" id="UP001557470"/>
    </source>
</evidence>
<dbReference type="Proteomes" id="UP001557470">
    <property type="component" value="Unassembled WGS sequence"/>
</dbReference>
<name>A0ABD0XI83_UMBPY</name>
<gene>
    <name evidence="1" type="ORF">UPYG_G00086810</name>
</gene>
<protein>
    <submittedName>
        <fullName evidence="1">Uncharacterized protein</fullName>
    </submittedName>
</protein>
<dbReference type="AlphaFoldDB" id="A0ABD0XI83"/>